<dbReference type="RefSeq" id="WP_091768935.1">
    <property type="nucleotide sequence ID" value="NZ_FNBT01000006.1"/>
</dbReference>
<accession>A0A1G7NPF0</accession>
<organism evidence="1 2">
    <name type="scientific">Blastococcus aurantiacus</name>
    <dbReference type="NCBI Taxonomy" id="1550231"/>
    <lineage>
        <taxon>Bacteria</taxon>
        <taxon>Bacillati</taxon>
        <taxon>Actinomycetota</taxon>
        <taxon>Actinomycetes</taxon>
        <taxon>Geodermatophilales</taxon>
        <taxon>Geodermatophilaceae</taxon>
        <taxon>Blastococcus</taxon>
    </lineage>
</organism>
<dbReference type="OrthoDB" id="5193440at2"/>
<proteinExistence type="predicted"/>
<dbReference type="AlphaFoldDB" id="A0A1G7NPF0"/>
<dbReference type="STRING" id="1550231.SAMN05660662_3241"/>
<reference evidence="2" key="1">
    <citation type="submission" date="2016-10" db="EMBL/GenBank/DDBJ databases">
        <authorList>
            <person name="Varghese N."/>
            <person name="Submissions S."/>
        </authorList>
    </citation>
    <scope>NUCLEOTIDE SEQUENCE [LARGE SCALE GENOMIC DNA]</scope>
    <source>
        <strain evidence="2">DSM 44268</strain>
    </source>
</reference>
<protein>
    <submittedName>
        <fullName evidence="1">Uncharacterized protein</fullName>
    </submittedName>
</protein>
<dbReference type="Proteomes" id="UP000199406">
    <property type="component" value="Unassembled WGS sequence"/>
</dbReference>
<evidence type="ECO:0000313" key="1">
    <source>
        <dbReference type="EMBL" id="SDF75169.1"/>
    </source>
</evidence>
<evidence type="ECO:0000313" key="2">
    <source>
        <dbReference type="Proteomes" id="UP000199406"/>
    </source>
</evidence>
<dbReference type="EMBL" id="FNBT01000006">
    <property type="protein sequence ID" value="SDF75169.1"/>
    <property type="molecule type" value="Genomic_DNA"/>
</dbReference>
<name>A0A1G7NPF0_9ACTN</name>
<gene>
    <name evidence="1" type="ORF">SAMN05660662_3241</name>
</gene>
<sequence length="59" mass="6318">MGTHTAHRPSTLGNIPMSFAPMLFADPSYLEADRAPIGAAQGDGVRFIARLGRILRAHS</sequence>
<keyword evidence="2" id="KW-1185">Reference proteome</keyword>